<keyword evidence="1" id="KW-0472">Membrane</keyword>
<keyword evidence="3" id="KW-1185">Reference proteome</keyword>
<dbReference type="OrthoDB" id="3790651at2759"/>
<keyword evidence="1" id="KW-1133">Transmembrane helix</keyword>
<evidence type="ECO:0000313" key="2">
    <source>
        <dbReference type="EMBL" id="KAF2684457.1"/>
    </source>
</evidence>
<feature type="transmembrane region" description="Helical" evidence="1">
    <location>
        <begin position="111"/>
        <end position="130"/>
    </location>
</feature>
<feature type="transmembrane region" description="Helical" evidence="1">
    <location>
        <begin position="560"/>
        <end position="581"/>
    </location>
</feature>
<dbReference type="AlphaFoldDB" id="A0A6G1J1R1"/>
<feature type="transmembrane region" description="Helical" evidence="1">
    <location>
        <begin position="178"/>
        <end position="199"/>
    </location>
</feature>
<reference evidence="2" key="1">
    <citation type="journal article" date="2020" name="Stud. Mycol.">
        <title>101 Dothideomycetes genomes: a test case for predicting lifestyles and emergence of pathogens.</title>
        <authorList>
            <person name="Haridas S."/>
            <person name="Albert R."/>
            <person name="Binder M."/>
            <person name="Bloem J."/>
            <person name="Labutti K."/>
            <person name="Salamov A."/>
            <person name="Andreopoulos B."/>
            <person name="Baker S."/>
            <person name="Barry K."/>
            <person name="Bills G."/>
            <person name="Bluhm B."/>
            <person name="Cannon C."/>
            <person name="Castanera R."/>
            <person name="Culley D."/>
            <person name="Daum C."/>
            <person name="Ezra D."/>
            <person name="Gonzalez J."/>
            <person name="Henrissat B."/>
            <person name="Kuo A."/>
            <person name="Liang C."/>
            <person name="Lipzen A."/>
            <person name="Lutzoni F."/>
            <person name="Magnuson J."/>
            <person name="Mondo S."/>
            <person name="Nolan M."/>
            <person name="Ohm R."/>
            <person name="Pangilinan J."/>
            <person name="Park H.-J."/>
            <person name="Ramirez L."/>
            <person name="Alfaro M."/>
            <person name="Sun H."/>
            <person name="Tritt A."/>
            <person name="Yoshinaga Y."/>
            <person name="Zwiers L.-H."/>
            <person name="Turgeon B."/>
            <person name="Goodwin S."/>
            <person name="Spatafora J."/>
            <person name="Crous P."/>
            <person name="Grigoriev I."/>
        </authorList>
    </citation>
    <scope>NUCLEOTIDE SEQUENCE</scope>
    <source>
        <strain evidence="2">CBS 122367</strain>
    </source>
</reference>
<keyword evidence="1" id="KW-0812">Transmembrane</keyword>
<evidence type="ECO:0000256" key="1">
    <source>
        <dbReference type="SAM" id="Phobius"/>
    </source>
</evidence>
<sequence length="637" mass="70815">MATKRPVKAGRKTPPFKSNMTVFMGKIVDISRTAYTRVSTRPAMVVRPQLKFRDLWMTCVRLLAFGIIVAAVFFGALQKIFSVSTSEFVGKEVDADLKLAFLGFFNKSLDVLLVGSLEYTASLLLTVWLARNRASTIKEPAHGATFADFGLKDELTKPWMTILSFATRCRRSKWSWSSLLRCLLCLCISVSVMLQGLAINTVAVPKKRWYPNYPFVNGWGPMRSQDKMMMTIEHPKLLLQGVDWYNLLGTGQASVGTEGYPPWDWGLGLSASLSMVGLTHMVYTVSLPEKSWQHVYRMALDKDALTRWTALRTSFDLPNRPVETFSADDEQVTSVFNWLRDTHHQPTASSTGWTGNLTLVVPALNTICTATNSSAAEGSINVTVSDGTTSRISMDLGPVAALEFAGASCSSTLRQALYPVDIWVVDMAKADLSFNGYGHDWDKHLAYLPTIPSDYNIASMLATQTRDSLVSMKALMPAEGLLSQFLRMSRKLKEFDPAVKDDAAGFSIVMAVLLQNMLSMSNKIRAPLPSVLPSNHSERITSFPLQWQLYGSGPRLPWEWAAVAVLIIALMALCTSMYFSVRFWIAPGEWTELGGMMRLAQMSPPLEDIGDEAKARKRTYWVDKEGRGDLALRSRVG</sequence>
<proteinExistence type="predicted"/>
<organism evidence="2 3">
    <name type="scientific">Lentithecium fluviatile CBS 122367</name>
    <dbReference type="NCBI Taxonomy" id="1168545"/>
    <lineage>
        <taxon>Eukaryota</taxon>
        <taxon>Fungi</taxon>
        <taxon>Dikarya</taxon>
        <taxon>Ascomycota</taxon>
        <taxon>Pezizomycotina</taxon>
        <taxon>Dothideomycetes</taxon>
        <taxon>Pleosporomycetidae</taxon>
        <taxon>Pleosporales</taxon>
        <taxon>Massarineae</taxon>
        <taxon>Lentitheciaceae</taxon>
        <taxon>Lentithecium</taxon>
    </lineage>
</organism>
<feature type="transmembrane region" description="Helical" evidence="1">
    <location>
        <begin position="55"/>
        <end position="77"/>
    </location>
</feature>
<accession>A0A6G1J1R1</accession>
<dbReference type="Proteomes" id="UP000799291">
    <property type="component" value="Unassembled WGS sequence"/>
</dbReference>
<name>A0A6G1J1R1_9PLEO</name>
<gene>
    <name evidence="2" type="ORF">K458DRAFT_388932</name>
</gene>
<dbReference type="EMBL" id="MU005581">
    <property type="protein sequence ID" value="KAF2684457.1"/>
    <property type="molecule type" value="Genomic_DNA"/>
</dbReference>
<protein>
    <submittedName>
        <fullName evidence="2">Uncharacterized protein</fullName>
    </submittedName>
</protein>
<evidence type="ECO:0000313" key="3">
    <source>
        <dbReference type="Proteomes" id="UP000799291"/>
    </source>
</evidence>